<reference evidence="2 3" key="1">
    <citation type="journal article" date="2019" name="Int. J. Syst. Evol. Microbiol.">
        <title>The Global Catalogue of Microorganisms (GCM) 10K type strain sequencing project: providing services to taxonomists for standard genome sequencing and annotation.</title>
        <authorList>
            <consortium name="The Broad Institute Genomics Platform"/>
            <consortium name="The Broad Institute Genome Sequencing Center for Infectious Disease"/>
            <person name="Wu L."/>
            <person name="Ma J."/>
        </authorList>
    </citation>
    <scope>NUCLEOTIDE SEQUENCE [LARGE SCALE GENOMIC DNA]</scope>
    <source>
        <strain evidence="2 3">JCM 13518</strain>
    </source>
</reference>
<name>A0ABN2KA09_9ACTN</name>
<evidence type="ECO:0000256" key="1">
    <source>
        <dbReference type="SAM" id="MobiDB-lite"/>
    </source>
</evidence>
<comment type="caution">
    <text evidence="2">The sequence shown here is derived from an EMBL/GenBank/DDBJ whole genome shotgun (WGS) entry which is preliminary data.</text>
</comment>
<gene>
    <name evidence="2" type="ORF">GCM10009710_33980</name>
</gene>
<evidence type="ECO:0000313" key="3">
    <source>
        <dbReference type="Proteomes" id="UP001501057"/>
    </source>
</evidence>
<proteinExistence type="predicted"/>
<feature type="region of interest" description="Disordered" evidence="1">
    <location>
        <begin position="37"/>
        <end position="82"/>
    </location>
</feature>
<keyword evidence="3" id="KW-1185">Reference proteome</keyword>
<protein>
    <submittedName>
        <fullName evidence="2">Uncharacterized protein</fullName>
    </submittedName>
</protein>
<evidence type="ECO:0000313" key="2">
    <source>
        <dbReference type="EMBL" id="GAA1751522.1"/>
    </source>
</evidence>
<organism evidence="2 3">
    <name type="scientific">Aeromicrobium alkaliterrae</name>
    <dbReference type="NCBI Taxonomy" id="302168"/>
    <lineage>
        <taxon>Bacteria</taxon>
        <taxon>Bacillati</taxon>
        <taxon>Actinomycetota</taxon>
        <taxon>Actinomycetes</taxon>
        <taxon>Propionibacteriales</taxon>
        <taxon>Nocardioidaceae</taxon>
        <taxon>Aeromicrobium</taxon>
    </lineage>
</organism>
<accession>A0ABN2KA09</accession>
<dbReference type="Proteomes" id="UP001501057">
    <property type="component" value="Unassembled WGS sequence"/>
</dbReference>
<dbReference type="EMBL" id="BAAAME010000010">
    <property type="protein sequence ID" value="GAA1751522.1"/>
    <property type="molecule type" value="Genomic_DNA"/>
</dbReference>
<sequence>MPVTTRAMWSPSGFHASASTAATAAMVSRPERVSFMPASEPVRQDQRDEQVDDQAAGAEQPEGGGEFHAVIAHPDDGGSARVDGALTRLDAILTRQRQARVTRRPANDARRS</sequence>